<dbReference type="EMBL" id="VRMN01000002">
    <property type="protein sequence ID" value="KAA8496890.1"/>
    <property type="molecule type" value="Genomic_DNA"/>
</dbReference>
<proteinExistence type="predicted"/>
<dbReference type="Proteomes" id="UP000324585">
    <property type="component" value="Unassembled WGS sequence"/>
</dbReference>
<dbReference type="AlphaFoldDB" id="A0A5J4Z0U9"/>
<organism evidence="2 3">
    <name type="scientific">Porphyridium purpureum</name>
    <name type="common">Red alga</name>
    <name type="synonym">Porphyridium cruentum</name>
    <dbReference type="NCBI Taxonomy" id="35688"/>
    <lineage>
        <taxon>Eukaryota</taxon>
        <taxon>Rhodophyta</taxon>
        <taxon>Bangiophyceae</taxon>
        <taxon>Porphyridiales</taxon>
        <taxon>Porphyridiaceae</taxon>
        <taxon>Porphyridium</taxon>
    </lineage>
</organism>
<accession>A0A5J4Z0U9</accession>
<feature type="region of interest" description="Disordered" evidence="1">
    <location>
        <begin position="53"/>
        <end position="150"/>
    </location>
</feature>
<sequence length="343" mass="37203">MVLCGGCGTPHDGTYGCGKYCGMACSRRVGGRARWIAAGRQYAECFDMLGPNAKQRRGARGGIPRRPDNKENETSGSAPQNAQSVGTAIVKARRQQRVPDRYVPQSTNASHRRESSDADAAASLLMITKHARGSASPSDSSTGSAPRSRKVCHGDDYSVYRHSFPHATAMGPTYDATDPHIYSRGDQDSARETPSLHEASDQSNEFIGVQKSGLGKTRFDPRVGGSAFARANAGISNANRRSAPRQISAVSTPTGFRDENVARDAHVIARAGAVDEVDPLLVQTGGLCGERLYIFLDDVRMWLSGIALRWDAVTDRHEILFDTNLLMWISLREVPVRFAPLTI</sequence>
<feature type="compositionally biased region" description="Low complexity" evidence="1">
    <location>
        <begin position="133"/>
        <end position="146"/>
    </location>
</feature>
<reference evidence="3" key="1">
    <citation type="journal article" date="2019" name="Nat. Commun.">
        <title>Expansion of phycobilisome linker gene families in mesophilic red algae.</title>
        <authorList>
            <person name="Lee J."/>
            <person name="Kim D."/>
            <person name="Bhattacharya D."/>
            <person name="Yoon H.S."/>
        </authorList>
    </citation>
    <scope>NUCLEOTIDE SEQUENCE [LARGE SCALE GENOMIC DNA]</scope>
    <source>
        <strain evidence="3">CCMP 1328</strain>
    </source>
</reference>
<feature type="compositionally biased region" description="Basic and acidic residues" evidence="1">
    <location>
        <begin position="177"/>
        <end position="200"/>
    </location>
</feature>
<feature type="region of interest" description="Disordered" evidence="1">
    <location>
        <begin position="168"/>
        <end position="201"/>
    </location>
</feature>
<keyword evidence="3" id="KW-1185">Reference proteome</keyword>
<comment type="caution">
    <text evidence="2">The sequence shown here is derived from an EMBL/GenBank/DDBJ whole genome shotgun (WGS) entry which is preliminary data.</text>
</comment>
<evidence type="ECO:0000313" key="3">
    <source>
        <dbReference type="Proteomes" id="UP000324585"/>
    </source>
</evidence>
<protein>
    <submittedName>
        <fullName evidence="2">Uncharacterized protein</fullName>
    </submittedName>
</protein>
<feature type="compositionally biased region" description="Polar residues" evidence="1">
    <location>
        <begin position="74"/>
        <end position="86"/>
    </location>
</feature>
<evidence type="ECO:0000256" key="1">
    <source>
        <dbReference type="SAM" id="MobiDB-lite"/>
    </source>
</evidence>
<name>A0A5J4Z0U9_PORPP</name>
<evidence type="ECO:0000313" key="2">
    <source>
        <dbReference type="EMBL" id="KAA8496890.1"/>
    </source>
</evidence>
<gene>
    <name evidence="2" type="ORF">FVE85_0619</name>
</gene>